<feature type="region of interest" description="Disordered" evidence="3">
    <location>
        <begin position="2213"/>
        <end position="2233"/>
    </location>
</feature>
<evidence type="ECO:0000259" key="5">
    <source>
        <dbReference type="PROSITE" id="PS50020"/>
    </source>
</evidence>
<feature type="compositionally biased region" description="Polar residues" evidence="3">
    <location>
        <begin position="2627"/>
        <end position="2654"/>
    </location>
</feature>
<evidence type="ECO:0000256" key="1">
    <source>
        <dbReference type="PROSITE-ProRule" id="PRU00023"/>
    </source>
</evidence>
<dbReference type="Gene3D" id="2.20.70.10">
    <property type="match status" value="1"/>
</dbReference>
<dbReference type="SUPFAM" id="SSF51045">
    <property type="entry name" value="WW domain"/>
    <property type="match status" value="1"/>
</dbReference>
<dbReference type="SMART" id="SM00220">
    <property type="entry name" value="S_TKc"/>
    <property type="match status" value="1"/>
</dbReference>
<dbReference type="PROSITE" id="PS01159">
    <property type="entry name" value="WW_DOMAIN_1"/>
    <property type="match status" value="1"/>
</dbReference>
<keyword evidence="2" id="KW-0175">Coiled coil</keyword>
<dbReference type="InterPro" id="IPR011989">
    <property type="entry name" value="ARM-like"/>
</dbReference>
<dbReference type="InterPro" id="IPR034085">
    <property type="entry name" value="TOG"/>
</dbReference>
<dbReference type="PANTHER" id="PTHR13371">
    <property type="entry name" value="GLYCINE-, GLUTAMATE-, THIENYLCYCLOHEXYLPIPERIDINE-BINDING PROTEIN"/>
    <property type="match status" value="1"/>
</dbReference>
<dbReference type="SUPFAM" id="SSF48403">
    <property type="entry name" value="Ankyrin repeat"/>
    <property type="match status" value="1"/>
</dbReference>
<evidence type="ECO:0000256" key="3">
    <source>
        <dbReference type="SAM" id="MobiDB-lite"/>
    </source>
</evidence>
<feature type="repeat" description="ANK" evidence="1">
    <location>
        <begin position="1081"/>
        <end position="1113"/>
    </location>
</feature>
<dbReference type="EMBL" id="DAKRPA010000166">
    <property type="protein sequence ID" value="DAZ96478.1"/>
    <property type="molecule type" value="Genomic_DNA"/>
</dbReference>
<dbReference type="GO" id="GO:0004672">
    <property type="term" value="F:protein kinase activity"/>
    <property type="evidence" value="ECO:0007669"/>
    <property type="project" value="InterPro"/>
</dbReference>
<dbReference type="Pfam" id="PF00069">
    <property type="entry name" value="Pkinase"/>
    <property type="match status" value="1"/>
</dbReference>
<dbReference type="Gene3D" id="1.25.10.10">
    <property type="entry name" value="Leucine-rich Repeat Variant"/>
    <property type="match status" value="4"/>
</dbReference>
<evidence type="ECO:0000313" key="7">
    <source>
        <dbReference type="Proteomes" id="UP001146120"/>
    </source>
</evidence>
<proteinExistence type="predicted"/>
<feature type="region of interest" description="Disordered" evidence="3">
    <location>
        <begin position="616"/>
        <end position="639"/>
    </location>
</feature>
<accession>A0AAV2YSY8</accession>
<sequence>MDLRPRRRQSKWELQTDEDGNFYFVNALTGETTWEMPEENNEGDEDADDLAEDGDGDAGLRRPETVLNEVATPSEPKVYSRFDIAIGVAECMIDMIEKLEQNATPVSTKKKKFVSPAAEARHKKNQVKLDKRKKRLHDNAFAVYLKIIVPPVQTDSAKAADAAEASPRSNADKPRSVGSLFTQEDSDRWTRERDMEKVQKRFGARQARQVHQKHVYDLMFHQHMLKQFRTDLTKHLLSQITYSSDLRKQGVLLMSTPQQLLELEQQRMKKLEPELAEKYIQDREQRKREREEHIDEIFEAADECRVGRLHVLQVLFAIFTHDSVQNCAQKVNGLAALLNSTDLQQFVMGFVSRSRIEEYLVSRSEFHQFVDIIEEVVDHFASVKAAVEDAENEIEATLEAAALAPGTSAVRARLGMVSRRKVEEELALLKETEAQLNLDRAIKIRAALAVQEESYVLPKEEWEKFHHHRFIRLQDTNKFGCCLCRRRKWEIARREQEELESEHRNGWSSLLSRRQKEEEIRLLEKYGIIEPRKAKIPTEPDPSSSQSIFDATSPRDISPSTDIPLQSSAWVAPGVDETIAEVLKYMIGVVERVMDDSRLPKKAPPREHNKIIHRTASLSPHKGKKHSAGEPDAPKSPQEMELESVMKVFESEELERKAMYMEDVTMQLYLERNRRAQERPFLRAQEVAHNAYIRLLEHCASPPPFLYRLQFYRCLAFHPPQRLTVQMYDGAEATTNMFSNHYIVQTIPCRNESEGTYIFKQIKALEEKVRSQFVVKIAAAMKHTFQLFADSGMLVECWPVVFVVQEFYWQGRWIDRFSTSVSQNSYDQVERTVLALCRDLASGLASMHSAGILHLNLKLENIYVGPDDRVRISGLLGFKAGFQEADLLCGRVEDCIDYAIAPPEITERGQITAKADVWMLGCILYHALMLWQRKQLGLEEKAPFTLKAMHAKSVADIMRELPVHANNCVRSLLRMTLQRTASQRPPMTQILTRHVTLKELFHAAQHDDFNAVRDYLQVLLHEQAEPNSPDDVRAVIRSLVEPKTKNTLLHYACDNGNLDACKYFVMCDGMVDIFLNEPNVYGHTPLFYAASSGKLALVKWMISNGADIDTDYSDHQNVSPRDEDQGIFTPLQIACFKGHEDIVNFLVECNAELSGTRRNGKTPLHFASSQNHKAIVRILLEAGADAHACDALGKTPVDVAHSNVLSALLPDQFGPGSDETKDNGLEAIADDDDDDDNFTSEGKIAMDIVRATFGGDVARGLRSKDWKLRVNAVNDANLHFQNETSGKNAAKSFDSACEVIILALNDPISQVVSACCTSLLKGAFNTMMNDKSFHTPQFHKDRPRIEEIVGVLLLRGAGSNEKDASEAITCLLFLVCKSMDITRYLTAKITKIIYSPTQQPNGAENAANGGTAGAVSWRLQLVALKLFNTIASQYRLDHVSSGLNFQDAMKMSTLSLENSSVHVRTAAVDLFVQCLLLRCEQSDMSGSLEEMYEQMKNWSDSIFKQHNQPYKPSIQAKINSGLKNALQNSKRLNVNGASITSPVPQESGRDGGGLQRPKTPGVSAVRSSLNGIESLQQSAMNQPNKSAQKEDDLPYAEPVQEQHKEQATIVQACFGEKITRCLFSYAWAPRVEALSLLQFQVESRQLSFDKVTPVQRTSLLQAVQRTLLLALQDRVNAVFEAGVALLMEFTISFANSSSVDDSFSYQDMFRPLVARLMTKLGDSKTRLHVTSEDALLLLSRQSGTIGPLFVLEEMIACDRNAAHQSLSGVYLTNKLNLIAKLQLEFGVKESADGNGLLPIKQVLQPALQVCEHKDQNVRQVALQIIADAVQMARNAAMPCVDALARGARQKIISKLVERGVLESDLLMEEIDDFEINSEPIRPGTGGGVRPPTASASATKHRPALANTSLTLGPPLSSQSSSSVTMQAPVLPYGTALTSEQRESHKDIIEAFGEELVRCLLDKAWAQREAAVREIERQIACTVNGKNPADKCLPKSVEILRVLSRVLDIGLNDTVARVFQCTLRLFQMATSEFLPLIPDIEDHVEDIMENTVGLVMQKLGDTKQRLRSDCFTLLQSMASFKHIGHALMCRMLVQKYEQYAASTSTLSPLVTGEVIKLLTVLIREASSNTTPGNTAARPDLAAILQLIVPAFENKHVDIRNGAIATYAAIYEATNGGTTYWGGELDLQRVLALAKPATREAITRCVVQVAKNLPSSTAPTDNSNNAPEVDSGRQQAPTLNAGKLATICSDEVTNLLTSSSALQRCLGVEKLIDTFLATPRNPRFKGAWEISCLLAKQLLLDATPAVCLSALDLLFVLVTPPGNAGAATSEFAIPWGEWGVHLILSSTLRSVVQQGGNDSVRVRSQVREALKHIAAKNAAGHNAVCNAILGAPEQKDLSNETSKRTRKVALCKLRWQLLLRLEILLDLIAGHFNNDQAAPNGSDSMARRKSSSSLGSGGSSSGSSRGPGDALTVDNIVPFLGSCINHPSQLNRQTCRKVMDFLKSSRADALTKFLQENCSPSLQKKLQCLLVDDSSEGNNADHFNENDATCVRGSRASHVRRIAALRPPRSVPVEEKNLMVDVFPPPHSAPGKSRRSSGSNGDLGDVDDSMQTHRGDRDDRTDYRRSDEQQLQQVPIWLDQSSSRKSSSTALNSSSVHPVEPEMSNMTVMGGGAVGLVKVRRKSSFRSNNMDESDPLMANTRTPSKYH</sequence>
<dbReference type="InterPro" id="IPR016024">
    <property type="entry name" value="ARM-type_fold"/>
</dbReference>
<dbReference type="InterPro" id="IPR036770">
    <property type="entry name" value="Ankyrin_rpt-contain_sf"/>
</dbReference>
<feature type="region of interest" description="Disordered" evidence="3">
    <location>
        <begin position="1211"/>
        <end position="1236"/>
    </location>
</feature>
<dbReference type="PROSITE" id="PS50297">
    <property type="entry name" value="ANK_REP_REGION"/>
    <property type="match status" value="2"/>
</dbReference>
<dbReference type="InterPro" id="IPR011009">
    <property type="entry name" value="Kinase-like_dom_sf"/>
</dbReference>
<dbReference type="GO" id="GO:0005929">
    <property type="term" value="C:cilium"/>
    <property type="evidence" value="ECO:0007669"/>
    <property type="project" value="TreeGrafter"/>
</dbReference>
<dbReference type="GO" id="GO:0005524">
    <property type="term" value="F:ATP binding"/>
    <property type="evidence" value="ECO:0007669"/>
    <property type="project" value="InterPro"/>
</dbReference>
<reference evidence="6" key="2">
    <citation type="journal article" date="2023" name="Microbiol Resour">
        <title>Decontamination and Annotation of the Draft Genome Sequence of the Oomycete Lagenidium giganteum ARSEF 373.</title>
        <authorList>
            <person name="Morgan W.R."/>
            <person name="Tartar A."/>
        </authorList>
    </citation>
    <scope>NUCLEOTIDE SEQUENCE</scope>
    <source>
        <strain evidence="6">ARSEF 373</strain>
    </source>
</reference>
<name>A0AAV2YSY8_9STRA</name>
<dbReference type="CDD" id="cd00201">
    <property type="entry name" value="WW"/>
    <property type="match status" value="1"/>
</dbReference>
<evidence type="ECO:0000313" key="6">
    <source>
        <dbReference type="EMBL" id="DAZ96478.1"/>
    </source>
</evidence>
<dbReference type="InterPro" id="IPR052607">
    <property type="entry name" value="CEP104-like"/>
</dbReference>
<evidence type="ECO:0000259" key="4">
    <source>
        <dbReference type="PROSITE" id="PS50011"/>
    </source>
</evidence>
<dbReference type="PANTHER" id="PTHR13371:SF0">
    <property type="entry name" value="CENTROSOMAL PROTEIN OF 104 KDA"/>
    <property type="match status" value="1"/>
</dbReference>
<feature type="domain" description="Protein kinase" evidence="4">
    <location>
        <begin position="681"/>
        <end position="997"/>
    </location>
</feature>
<dbReference type="SUPFAM" id="SSF56112">
    <property type="entry name" value="Protein kinase-like (PK-like)"/>
    <property type="match status" value="1"/>
</dbReference>
<feature type="compositionally biased region" description="Low complexity" evidence="3">
    <location>
        <begin position="158"/>
        <end position="169"/>
    </location>
</feature>
<feature type="region of interest" description="Disordered" evidence="3">
    <location>
        <begin position="2434"/>
        <end position="2466"/>
    </location>
</feature>
<feature type="coiled-coil region" evidence="2">
    <location>
        <begin position="373"/>
        <end position="439"/>
    </location>
</feature>
<dbReference type="Pfam" id="PF00397">
    <property type="entry name" value="WW"/>
    <property type="match status" value="1"/>
</dbReference>
<organism evidence="6 7">
    <name type="scientific">Lagenidium giganteum</name>
    <dbReference type="NCBI Taxonomy" id="4803"/>
    <lineage>
        <taxon>Eukaryota</taxon>
        <taxon>Sar</taxon>
        <taxon>Stramenopiles</taxon>
        <taxon>Oomycota</taxon>
        <taxon>Peronosporomycetes</taxon>
        <taxon>Pythiales</taxon>
        <taxon>Pythiaceae</taxon>
    </lineage>
</organism>
<keyword evidence="7" id="KW-1185">Reference proteome</keyword>
<dbReference type="InterPro" id="IPR001202">
    <property type="entry name" value="WW_dom"/>
</dbReference>
<feature type="compositionally biased region" description="Basic and acidic residues" evidence="3">
    <location>
        <begin position="2608"/>
        <end position="2626"/>
    </location>
</feature>
<dbReference type="InterPro" id="IPR036020">
    <property type="entry name" value="WW_dom_sf"/>
</dbReference>
<feature type="compositionally biased region" description="Acidic residues" evidence="3">
    <location>
        <begin position="36"/>
        <end position="56"/>
    </location>
</feature>
<dbReference type="SMART" id="SM01349">
    <property type="entry name" value="TOG"/>
    <property type="match status" value="2"/>
</dbReference>
<feature type="compositionally biased region" description="Polar residues" evidence="3">
    <location>
        <begin position="541"/>
        <end position="550"/>
    </location>
</feature>
<keyword evidence="1" id="KW-0040">ANK repeat</keyword>
<dbReference type="SMART" id="SM00248">
    <property type="entry name" value="ANK"/>
    <property type="match status" value="4"/>
</dbReference>
<feature type="region of interest" description="Disordered" evidence="3">
    <location>
        <begin position="2579"/>
        <end position="2664"/>
    </location>
</feature>
<protein>
    <submittedName>
        <fullName evidence="6">Uncharacterized protein</fullName>
    </submittedName>
</protein>
<dbReference type="SMART" id="SM00456">
    <property type="entry name" value="WW"/>
    <property type="match status" value="1"/>
</dbReference>
<dbReference type="Pfam" id="PF12796">
    <property type="entry name" value="Ank_2"/>
    <property type="match status" value="2"/>
</dbReference>
<feature type="region of interest" description="Disordered" evidence="3">
    <location>
        <begin position="1536"/>
        <end position="1563"/>
    </location>
</feature>
<feature type="region of interest" description="Disordered" evidence="3">
    <location>
        <begin position="158"/>
        <end position="193"/>
    </location>
</feature>
<feature type="region of interest" description="Disordered" evidence="3">
    <location>
        <begin position="30"/>
        <end position="61"/>
    </location>
</feature>
<feature type="region of interest" description="Disordered" evidence="3">
    <location>
        <begin position="2682"/>
        <end position="2705"/>
    </location>
</feature>
<evidence type="ECO:0000256" key="2">
    <source>
        <dbReference type="SAM" id="Coils"/>
    </source>
</evidence>
<dbReference type="PROSITE" id="PS50011">
    <property type="entry name" value="PROTEIN_KINASE_DOM"/>
    <property type="match status" value="1"/>
</dbReference>
<dbReference type="Gene3D" id="1.25.40.20">
    <property type="entry name" value="Ankyrin repeat-containing domain"/>
    <property type="match status" value="2"/>
</dbReference>
<dbReference type="InterPro" id="IPR000719">
    <property type="entry name" value="Prot_kinase_dom"/>
</dbReference>
<dbReference type="Gene3D" id="1.10.510.10">
    <property type="entry name" value="Transferase(Phosphotransferase) domain 1"/>
    <property type="match status" value="1"/>
</dbReference>
<reference evidence="6" key="1">
    <citation type="submission" date="2022-11" db="EMBL/GenBank/DDBJ databases">
        <authorList>
            <person name="Morgan W.R."/>
            <person name="Tartar A."/>
        </authorList>
    </citation>
    <scope>NUCLEOTIDE SEQUENCE</scope>
    <source>
        <strain evidence="6">ARSEF 373</strain>
    </source>
</reference>
<dbReference type="Proteomes" id="UP001146120">
    <property type="component" value="Unassembled WGS sequence"/>
</dbReference>
<dbReference type="PROSITE" id="PS50020">
    <property type="entry name" value="WW_DOMAIN_2"/>
    <property type="match status" value="1"/>
</dbReference>
<dbReference type="SUPFAM" id="SSF48371">
    <property type="entry name" value="ARM repeat"/>
    <property type="match status" value="1"/>
</dbReference>
<feature type="repeat" description="ANK" evidence="1">
    <location>
        <begin position="1159"/>
        <end position="1191"/>
    </location>
</feature>
<comment type="caution">
    <text evidence="6">The sequence shown here is derived from an EMBL/GenBank/DDBJ whole genome shotgun (WGS) entry which is preliminary data.</text>
</comment>
<feature type="region of interest" description="Disordered" evidence="3">
    <location>
        <begin position="533"/>
        <end position="561"/>
    </location>
</feature>
<feature type="domain" description="WW" evidence="5">
    <location>
        <begin position="6"/>
        <end position="39"/>
    </location>
</feature>
<gene>
    <name evidence="6" type="ORF">N0F65_008345</name>
</gene>
<dbReference type="PROSITE" id="PS50088">
    <property type="entry name" value="ANK_REPEAT"/>
    <property type="match status" value="2"/>
</dbReference>
<feature type="region of interest" description="Disordered" evidence="3">
    <location>
        <begin position="1877"/>
        <end position="1900"/>
    </location>
</feature>
<dbReference type="Pfam" id="PF21040">
    <property type="entry name" value="CEP104-like_TOG"/>
    <property type="match status" value="3"/>
</dbReference>
<dbReference type="InterPro" id="IPR002110">
    <property type="entry name" value="Ankyrin_rpt"/>
</dbReference>